<keyword evidence="4" id="KW-1185">Reference proteome</keyword>
<dbReference type="Gene3D" id="3.30.70.2390">
    <property type="match status" value="1"/>
</dbReference>
<feature type="domain" description="LytR/CpsA/Psr regulator C-terminal" evidence="2">
    <location>
        <begin position="57"/>
        <end position="144"/>
    </location>
</feature>
<dbReference type="InterPro" id="IPR027381">
    <property type="entry name" value="LytR/CpsA/Psr_C"/>
</dbReference>
<dbReference type="EMBL" id="FTNF01000010">
    <property type="protein sequence ID" value="SIR45992.1"/>
    <property type="molecule type" value="Genomic_DNA"/>
</dbReference>
<organism evidence="3 4">
    <name type="scientific">Micromonospora avicenniae</name>
    <dbReference type="NCBI Taxonomy" id="1198245"/>
    <lineage>
        <taxon>Bacteria</taxon>
        <taxon>Bacillati</taxon>
        <taxon>Actinomycetota</taxon>
        <taxon>Actinomycetes</taxon>
        <taxon>Micromonosporales</taxon>
        <taxon>Micromonosporaceae</taxon>
        <taxon>Micromonospora</taxon>
    </lineage>
</organism>
<evidence type="ECO:0000256" key="1">
    <source>
        <dbReference type="SAM" id="MobiDB-lite"/>
    </source>
</evidence>
<evidence type="ECO:0000313" key="4">
    <source>
        <dbReference type="Proteomes" id="UP000186004"/>
    </source>
</evidence>
<evidence type="ECO:0000313" key="3">
    <source>
        <dbReference type="EMBL" id="SIR45992.1"/>
    </source>
</evidence>
<dbReference type="Proteomes" id="UP000186004">
    <property type="component" value="Unassembled WGS sequence"/>
</dbReference>
<protein>
    <submittedName>
        <fullName evidence="3">LytR cell envelope-related transcriptional attenuator</fullName>
    </submittedName>
</protein>
<accession>A0A1N7B3W8</accession>
<gene>
    <name evidence="3" type="ORF">SAMN05444858_11089</name>
</gene>
<feature type="region of interest" description="Disordered" evidence="1">
    <location>
        <begin position="157"/>
        <end position="176"/>
    </location>
</feature>
<dbReference type="Pfam" id="PF13399">
    <property type="entry name" value="LytR_C"/>
    <property type="match status" value="1"/>
</dbReference>
<sequence>MSFARVRALVVVGLLAVLAVIFVAVAVVRDSQGDAGAAKGCPDGWPLADVTLRETKDVKINVLNATDEAGRAASVADDFRNRKFQVKKVGNAPKGVDEVAVLRYGPKGVGSAHLLRAYFLDNAKTDYDPKRTDDTVDVVLGDAFQQLATTTEVNQSLGDLGSPIAPPGSCPAPVKE</sequence>
<reference evidence="3 4" key="1">
    <citation type="submission" date="2017-01" db="EMBL/GenBank/DDBJ databases">
        <authorList>
            <person name="Mah S.A."/>
            <person name="Swanson W.J."/>
            <person name="Moy G.W."/>
            <person name="Vacquier V.D."/>
        </authorList>
    </citation>
    <scope>NUCLEOTIDE SEQUENCE [LARGE SCALE GENOMIC DNA]</scope>
    <source>
        <strain evidence="3 4">DSM 45758</strain>
    </source>
</reference>
<proteinExistence type="predicted"/>
<dbReference type="STRING" id="1198245.SAMN05444858_11089"/>
<dbReference type="OrthoDB" id="5189665at2"/>
<evidence type="ECO:0000259" key="2">
    <source>
        <dbReference type="Pfam" id="PF13399"/>
    </source>
</evidence>
<dbReference type="AlphaFoldDB" id="A0A1N7B3W8"/>
<name>A0A1N7B3W8_9ACTN</name>